<dbReference type="RefSeq" id="WP_155863739.1">
    <property type="nucleotide sequence ID" value="NZ_WFIY01000004.1"/>
</dbReference>
<proteinExistence type="predicted"/>
<keyword evidence="3" id="KW-1185">Reference proteome</keyword>
<dbReference type="InterPro" id="IPR036390">
    <property type="entry name" value="WH_DNA-bd_sf"/>
</dbReference>
<reference evidence="2 3" key="1">
    <citation type="submission" date="2019-10" db="EMBL/GenBank/DDBJ databases">
        <title>Genome Sequences from Six Type Strain Members of the Archaeal Family Sulfolobaceae: Acidianus ambivalens, Acidianus infernus, Metallosphaera prunae, Stygiolobus azoricus, Sulfolobus metallicus, and Sulfurisphaera ohwakuensis.</title>
        <authorList>
            <person name="Counts J.A."/>
            <person name="Kelly R.M."/>
        </authorList>
    </citation>
    <scope>NUCLEOTIDE SEQUENCE [LARGE SCALE GENOMIC DNA]</scope>
    <source>
        <strain evidence="2 3">DSM 3191</strain>
    </source>
</reference>
<feature type="domain" description="Transcription regulator PadR N-terminal" evidence="1">
    <location>
        <begin position="17"/>
        <end position="85"/>
    </location>
</feature>
<dbReference type="InterPro" id="IPR005149">
    <property type="entry name" value="Tscrpt_reg_PadR_N"/>
</dbReference>
<dbReference type="Proteomes" id="UP000440125">
    <property type="component" value="Unassembled WGS sequence"/>
</dbReference>
<dbReference type="Pfam" id="PF03551">
    <property type="entry name" value="PadR"/>
    <property type="match status" value="1"/>
</dbReference>
<dbReference type="PANTHER" id="PTHR43252">
    <property type="entry name" value="TRANSCRIPTIONAL REGULATOR YQJI"/>
    <property type="match status" value="1"/>
</dbReference>
<evidence type="ECO:0000313" key="2">
    <source>
        <dbReference type="EMBL" id="MUM65250.1"/>
    </source>
</evidence>
<gene>
    <name evidence="2" type="ORF">D1867_08375</name>
</gene>
<dbReference type="PANTHER" id="PTHR43252:SF2">
    <property type="entry name" value="TRANSCRIPTION REGULATOR, PADR-LIKE FAMILY"/>
    <property type="match status" value="1"/>
</dbReference>
<organism evidence="2 3">
    <name type="scientific">Acidianus infernus</name>
    <dbReference type="NCBI Taxonomy" id="12915"/>
    <lineage>
        <taxon>Archaea</taxon>
        <taxon>Thermoproteota</taxon>
        <taxon>Thermoprotei</taxon>
        <taxon>Sulfolobales</taxon>
        <taxon>Sulfolobaceae</taxon>
        <taxon>Acidianus</taxon>
    </lineage>
</organism>
<dbReference type="SUPFAM" id="SSF46785">
    <property type="entry name" value="Winged helix' DNA-binding domain"/>
    <property type="match status" value="1"/>
</dbReference>
<dbReference type="OrthoDB" id="56053at2157"/>
<sequence>MKMNLERLRKGTLKLLILEALNDKPMHAYEIIKSIEKKFHGIYKPSPGSLYPVLKQLIENGMITVEEKDDKKIYIITDKGKEAFNKMKTEMKNVFTKNNQYRKLVNQLFEIGLIIYNFRDKLSEEDYEKINNIINGCKNEIEDLLNKLK</sequence>
<dbReference type="AlphaFoldDB" id="A0A6A9QJ00"/>
<dbReference type="EMBL" id="WFIY01000004">
    <property type="protein sequence ID" value="MUM65250.1"/>
    <property type="molecule type" value="Genomic_DNA"/>
</dbReference>
<accession>A0A6A9QJ00</accession>
<evidence type="ECO:0000259" key="1">
    <source>
        <dbReference type="Pfam" id="PF03551"/>
    </source>
</evidence>
<evidence type="ECO:0000313" key="3">
    <source>
        <dbReference type="Proteomes" id="UP000440125"/>
    </source>
</evidence>
<name>A0A6A9QJ00_ACIIN</name>
<protein>
    <submittedName>
        <fullName evidence="2">DUF4364 family protein</fullName>
    </submittedName>
</protein>
<comment type="caution">
    <text evidence="2">The sequence shown here is derived from an EMBL/GenBank/DDBJ whole genome shotgun (WGS) entry which is preliminary data.</text>
</comment>
<dbReference type="Gene3D" id="1.10.10.10">
    <property type="entry name" value="Winged helix-like DNA-binding domain superfamily/Winged helix DNA-binding domain"/>
    <property type="match status" value="1"/>
</dbReference>
<dbReference type="InterPro" id="IPR036388">
    <property type="entry name" value="WH-like_DNA-bd_sf"/>
</dbReference>